<keyword evidence="5" id="KW-1185">Reference proteome</keyword>
<evidence type="ECO:0000256" key="1">
    <source>
        <dbReference type="SAM" id="MobiDB-lite"/>
    </source>
</evidence>
<keyword evidence="2" id="KW-0812">Transmembrane</keyword>
<keyword evidence="3" id="KW-0732">Signal</keyword>
<dbReference type="InParanoid" id="A0A1E7EVF3"/>
<evidence type="ECO:0000313" key="4">
    <source>
        <dbReference type="EMBL" id="OEU09998.1"/>
    </source>
</evidence>
<dbReference type="Proteomes" id="UP000095751">
    <property type="component" value="Unassembled WGS sequence"/>
</dbReference>
<evidence type="ECO:0000313" key="5">
    <source>
        <dbReference type="Proteomes" id="UP000095751"/>
    </source>
</evidence>
<protein>
    <submittedName>
        <fullName evidence="4">Uncharacterized protein</fullName>
    </submittedName>
</protein>
<gene>
    <name evidence="4" type="ORF">FRACYDRAFT_271165</name>
</gene>
<evidence type="ECO:0000256" key="3">
    <source>
        <dbReference type="SAM" id="SignalP"/>
    </source>
</evidence>
<sequence>MMFRIATVLALSFAQVQANVINQNNGDIPLNSKAGRNLIQNSRKATSSYSGSYGGSGQSQYDGNYQEIDWDSIDTSYLAGYSVKFQGCHHVQQWNDDAEDEDDIKIMTQRLVRFRMCPADSCSSITTKGCDKNYGDYLVDMETYVALYMDQMQEQYMNQNSYYQNNGNRELSNNNNNNNNNNSNKYNMNIEDYMSCQEMSLDDDQRERARELRQRKLSNGYSSNYYQYSDDDVSYYIGPYCAEQGGEIRLGVFYDDTCTVKAEEGSDMFESAHNGMALPYSKQSMVSLECMSCGGYGEVNELCQSLYEVAGKCETKMSVYYPNESACTYLQGIKIIREDGVIRTSATRKSTAAAVSTGVFLTAAVLLSGYVYYLRTKLGRARINLAGGNSSL</sequence>
<feature type="chain" id="PRO_5009192390" evidence="3">
    <location>
        <begin position="19"/>
        <end position="392"/>
    </location>
</feature>
<keyword evidence="2" id="KW-1133">Transmembrane helix</keyword>
<dbReference type="KEGG" id="fcy:FRACYDRAFT_271165"/>
<keyword evidence="2" id="KW-0472">Membrane</keyword>
<accession>A0A1E7EVF3</accession>
<dbReference type="EMBL" id="KV784373">
    <property type="protein sequence ID" value="OEU09998.1"/>
    <property type="molecule type" value="Genomic_DNA"/>
</dbReference>
<feature type="signal peptide" evidence="3">
    <location>
        <begin position="1"/>
        <end position="18"/>
    </location>
</feature>
<dbReference type="OrthoDB" id="41670at2759"/>
<feature type="transmembrane region" description="Helical" evidence="2">
    <location>
        <begin position="352"/>
        <end position="373"/>
    </location>
</feature>
<reference evidence="4 5" key="1">
    <citation type="submission" date="2016-09" db="EMBL/GenBank/DDBJ databases">
        <title>Extensive genetic diversity and differential bi-allelic expression allows diatom success in the polar Southern Ocean.</title>
        <authorList>
            <consortium name="DOE Joint Genome Institute"/>
            <person name="Mock T."/>
            <person name="Otillar R.P."/>
            <person name="Strauss J."/>
            <person name="Dupont C."/>
            <person name="Frickenhaus S."/>
            <person name="Maumus F."/>
            <person name="Mcmullan M."/>
            <person name="Sanges R."/>
            <person name="Schmutz J."/>
            <person name="Toseland A."/>
            <person name="Valas R."/>
            <person name="Veluchamy A."/>
            <person name="Ward B.J."/>
            <person name="Allen A."/>
            <person name="Barry K."/>
            <person name="Falciatore A."/>
            <person name="Ferrante M."/>
            <person name="Fortunato A.E."/>
            <person name="Gloeckner G."/>
            <person name="Gruber A."/>
            <person name="Hipkin R."/>
            <person name="Janech M."/>
            <person name="Kroth P."/>
            <person name="Leese F."/>
            <person name="Lindquist E."/>
            <person name="Lyon B.R."/>
            <person name="Martin J."/>
            <person name="Mayer C."/>
            <person name="Parker M."/>
            <person name="Quesneville H."/>
            <person name="Raymond J."/>
            <person name="Uhlig C."/>
            <person name="Valentin K.U."/>
            <person name="Worden A.Z."/>
            <person name="Armbrust E.V."/>
            <person name="Bowler C."/>
            <person name="Green B."/>
            <person name="Moulton V."/>
            <person name="Van Oosterhout C."/>
            <person name="Grigoriev I."/>
        </authorList>
    </citation>
    <scope>NUCLEOTIDE SEQUENCE [LARGE SCALE GENOMIC DNA]</scope>
    <source>
        <strain evidence="4 5">CCMP1102</strain>
    </source>
</reference>
<name>A0A1E7EVF3_9STRA</name>
<dbReference type="AlphaFoldDB" id="A0A1E7EVF3"/>
<evidence type="ECO:0000256" key="2">
    <source>
        <dbReference type="SAM" id="Phobius"/>
    </source>
</evidence>
<proteinExistence type="predicted"/>
<feature type="region of interest" description="Disordered" evidence="1">
    <location>
        <begin position="163"/>
        <end position="187"/>
    </location>
</feature>
<organism evidence="4 5">
    <name type="scientific">Fragilariopsis cylindrus CCMP1102</name>
    <dbReference type="NCBI Taxonomy" id="635003"/>
    <lineage>
        <taxon>Eukaryota</taxon>
        <taxon>Sar</taxon>
        <taxon>Stramenopiles</taxon>
        <taxon>Ochrophyta</taxon>
        <taxon>Bacillariophyta</taxon>
        <taxon>Bacillariophyceae</taxon>
        <taxon>Bacillariophycidae</taxon>
        <taxon>Bacillariales</taxon>
        <taxon>Bacillariaceae</taxon>
        <taxon>Fragilariopsis</taxon>
    </lineage>
</organism>